<gene>
    <name evidence="2" type="ORF">LCGC14_2236790</name>
</gene>
<evidence type="ECO:0000313" key="2">
    <source>
        <dbReference type="EMBL" id="KKL57300.1"/>
    </source>
</evidence>
<reference evidence="2" key="1">
    <citation type="journal article" date="2015" name="Nature">
        <title>Complex archaea that bridge the gap between prokaryotes and eukaryotes.</title>
        <authorList>
            <person name="Spang A."/>
            <person name="Saw J.H."/>
            <person name="Jorgensen S.L."/>
            <person name="Zaremba-Niedzwiedzka K."/>
            <person name="Martijn J."/>
            <person name="Lind A.E."/>
            <person name="van Eijk R."/>
            <person name="Schleper C."/>
            <person name="Guy L."/>
            <person name="Ettema T.J."/>
        </authorList>
    </citation>
    <scope>NUCLEOTIDE SEQUENCE</scope>
</reference>
<name>A0A0F9FJ83_9ZZZZ</name>
<comment type="caution">
    <text evidence="2">The sequence shown here is derived from an EMBL/GenBank/DDBJ whole genome shotgun (WGS) entry which is preliminary data.</text>
</comment>
<dbReference type="EMBL" id="LAZR01030211">
    <property type="protein sequence ID" value="KKL57300.1"/>
    <property type="molecule type" value="Genomic_DNA"/>
</dbReference>
<feature type="non-terminal residue" evidence="2">
    <location>
        <position position="1"/>
    </location>
</feature>
<feature type="non-terminal residue" evidence="2">
    <location>
        <position position="607"/>
    </location>
</feature>
<evidence type="ECO:0000256" key="1">
    <source>
        <dbReference type="SAM" id="MobiDB-lite"/>
    </source>
</evidence>
<accession>A0A0F9FJ83</accession>
<organism evidence="2">
    <name type="scientific">marine sediment metagenome</name>
    <dbReference type="NCBI Taxonomy" id="412755"/>
    <lineage>
        <taxon>unclassified sequences</taxon>
        <taxon>metagenomes</taxon>
        <taxon>ecological metagenomes</taxon>
    </lineage>
</organism>
<feature type="region of interest" description="Disordered" evidence="1">
    <location>
        <begin position="552"/>
        <end position="581"/>
    </location>
</feature>
<proteinExistence type="predicted"/>
<sequence>SGTRGIATTANFLEINVDLLDGAGVNLGVLKAYDIQSGLNTQGIYITEVVRGSELSGLLGGGEPSSTGELMVHTVHTKGDVSLATQNGSILDARANGAGDTAWDVRGNSIDIFANGGSIGAAAGPDDVHPSPSNDLDIDSQVYATGDVGLRATDSIYVTETDSAPAPGVVLPAHPERPTVTGYGLNLVLAQTTNDDVRLTVRESGDLDEDLILNFAGSVRFLEDVLEDVGAPTDFEVDSAGWVELRIGDDLVDEQGPSLPLSTLGNSVVQAAEWIDIFLDDVNLDSSFGAHTTFLGTYRPGTLVGSPAAHPHITRIFGHTDVDTLLFDETDLDGKTEVYGSQNTSAIDEPDDEDRFTVNRLLTMDVAAGHTLTLDGQADTDYYTINTTGSQATLDDRRNYVINILDTGAEDNGVDEAAIYGIEAAADGYVGDPQDLMKHPADDIFLLRAAQYIPSLQPGDAASGTPDVNMEVADRPAFVALLHGDLALHRDLDPDNAPTDVQRINYDAALNGRLNVYGLSGNDYFASDDNSVTTQLEGGHGFDTFQIGQIFGSQRDDDPSAPGGLDPDDAQAPEFGGSLEPHDVFPKLIATARGWLSAPSVQVVTAD</sequence>
<protein>
    <submittedName>
        <fullName evidence="2">Uncharacterized protein</fullName>
    </submittedName>
</protein>
<dbReference type="AlphaFoldDB" id="A0A0F9FJ83"/>